<proteinExistence type="predicted"/>
<evidence type="ECO:0000313" key="1">
    <source>
        <dbReference type="EMBL" id="QDX93608.1"/>
    </source>
</evidence>
<protein>
    <submittedName>
        <fullName evidence="1">Uncharacterized protein</fullName>
    </submittedName>
</protein>
<organism evidence="1 2">
    <name type="scientific">Brevibacillus laterosporus</name>
    <name type="common">Bacillus laterosporus</name>
    <dbReference type="NCBI Taxonomy" id="1465"/>
    <lineage>
        <taxon>Bacteria</taxon>
        <taxon>Bacillati</taxon>
        <taxon>Bacillota</taxon>
        <taxon>Bacilli</taxon>
        <taxon>Bacillales</taxon>
        <taxon>Paenibacillaceae</taxon>
        <taxon>Brevibacillus</taxon>
    </lineage>
</organism>
<evidence type="ECO:0000313" key="2">
    <source>
        <dbReference type="Proteomes" id="UP000319432"/>
    </source>
</evidence>
<gene>
    <name evidence="1" type="ORF">EEL30_15660</name>
</gene>
<dbReference type="Proteomes" id="UP000319432">
    <property type="component" value="Chromosome"/>
</dbReference>
<name>A0A518V9D6_BRELA</name>
<keyword evidence="2" id="KW-1185">Reference proteome</keyword>
<reference evidence="1 2" key="1">
    <citation type="submission" date="2018-11" db="EMBL/GenBank/DDBJ databases">
        <title>Phylogenetic determinants of toxin gene distribution in genomes of Brevibacillus laterosporus.</title>
        <authorList>
            <person name="Glare T.R."/>
            <person name="Durrant A."/>
            <person name="Berry C."/>
            <person name="Palma L."/>
            <person name="Ormskirk M."/>
            <person name="Cox M.O."/>
        </authorList>
    </citation>
    <scope>NUCLEOTIDE SEQUENCE [LARGE SCALE GENOMIC DNA]</scope>
    <source>
        <strain evidence="1 2">1821L</strain>
    </source>
</reference>
<sequence length="78" mass="8826">MQIKLIHGTDCNDAARLDIEVNGKPAIWASPLYDCPEDATLERDLNFVYNIPDLMRQAYEAGKNGEPFEVVEVDEEVE</sequence>
<accession>A0A518V9D6</accession>
<dbReference type="AlphaFoldDB" id="A0A518V9D6"/>
<dbReference type="EMBL" id="CP033464">
    <property type="protein sequence ID" value="QDX93608.1"/>
    <property type="molecule type" value="Genomic_DNA"/>
</dbReference>